<evidence type="ECO:0000259" key="8">
    <source>
        <dbReference type="Pfam" id="PF13867"/>
    </source>
</evidence>
<keyword evidence="5" id="KW-0804">Transcription</keyword>
<sequence>MTTGSDAPQQTTKPKKSRSKRQREANSEFLVDFGKLTLPTMKRYKRSVDPNYEDQVTSKNRAEFIHGINQHFRNSPVPDENETIHFFLYVARHHRLKHETKEKMKTEH</sequence>
<evidence type="ECO:0000313" key="10">
    <source>
        <dbReference type="Proteomes" id="UP001158576"/>
    </source>
</evidence>
<dbReference type="InterPro" id="IPR024145">
    <property type="entry name" value="His_deAcase_SAP30/SAP30L"/>
</dbReference>
<gene>
    <name evidence="9" type="ORF">OKIOD_LOCUS10790</name>
</gene>
<dbReference type="Proteomes" id="UP001158576">
    <property type="component" value="Chromosome 1"/>
</dbReference>
<evidence type="ECO:0000256" key="6">
    <source>
        <dbReference type="ARBA" id="ARBA00023242"/>
    </source>
</evidence>
<dbReference type="Gene3D" id="6.10.160.20">
    <property type="match status" value="1"/>
</dbReference>
<evidence type="ECO:0000256" key="7">
    <source>
        <dbReference type="SAM" id="MobiDB-lite"/>
    </source>
</evidence>
<feature type="domain" description="Histone deacetylase complex subunit SAP30 Sin3 binding" evidence="8">
    <location>
        <begin position="36"/>
        <end position="92"/>
    </location>
</feature>
<keyword evidence="10" id="KW-1185">Reference proteome</keyword>
<feature type="region of interest" description="Disordered" evidence="7">
    <location>
        <begin position="1"/>
        <end position="27"/>
    </location>
</feature>
<dbReference type="Pfam" id="PF13867">
    <property type="entry name" value="SAP30_Sin3_bdg"/>
    <property type="match status" value="1"/>
</dbReference>
<organism evidence="9 10">
    <name type="scientific">Oikopleura dioica</name>
    <name type="common">Tunicate</name>
    <dbReference type="NCBI Taxonomy" id="34765"/>
    <lineage>
        <taxon>Eukaryota</taxon>
        <taxon>Metazoa</taxon>
        <taxon>Chordata</taxon>
        <taxon>Tunicata</taxon>
        <taxon>Appendicularia</taxon>
        <taxon>Copelata</taxon>
        <taxon>Oikopleuridae</taxon>
        <taxon>Oikopleura</taxon>
    </lineage>
</organism>
<comment type="similarity">
    <text evidence="2">Belongs to the SAP30 family.</text>
</comment>
<evidence type="ECO:0000313" key="9">
    <source>
        <dbReference type="EMBL" id="CAG5105321.1"/>
    </source>
</evidence>
<accession>A0ABN7STM9</accession>
<dbReference type="InterPro" id="IPR025718">
    <property type="entry name" value="SAP30_Sin3-bd"/>
</dbReference>
<comment type="subcellular location">
    <subcellularLocation>
        <location evidence="1">Nucleus</location>
    </subcellularLocation>
</comment>
<dbReference type="InterPro" id="IPR038291">
    <property type="entry name" value="SAP30_C_sf"/>
</dbReference>
<proteinExistence type="inferred from homology"/>
<evidence type="ECO:0000256" key="5">
    <source>
        <dbReference type="ARBA" id="ARBA00023163"/>
    </source>
</evidence>
<dbReference type="PANTHER" id="PTHR13286:SF6">
    <property type="entry name" value="HISTONE DEACETYLASE COMPLEX SUBUNIT SAP30L-RELATED"/>
    <property type="match status" value="1"/>
</dbReference>
<keyword evidence="3" id="KW-0678">Repressor</keyword>
<keyword evidence="4" id="KW-0805">Transcription regulation</keyword>
<dbReference type="EMBL" id="OU015566">
    <property type="protein sequence ID" value="CAG5105321.1"/>
    <property type="molecule type" value="Genomic_DNA"/>
</dbReference>
<evidence type="ECO:0000256" key="3">
    <source>
        <dbReference type="ARBA" id="ARBA00022491"/>
    </source>
</evidence>
<evidence type="ECO:0000256" key="1">
    <source>
        <dbReference type="ARBA" id="ARBA00004123"/>
    </source>
</evidence>
<dbReference type="PANTHER" id="PTHR13286">
    <property type="entry name" value="SAP30"/>
    <property type="match status" value="1"/>
</dbReference>
<reference evidence="9 10" key="1">
    <citation type="submission" date="2021-04" db="EMBL/GenBank/DDBJ databases">
        <authorList>
            <person name="Bliznina A."/>
        </authorList>
    </citation>
    <scope>NUCLEOTIDE SEQUENCE [LARGE SCALE GENOMIC DNA]</scope>
</reference>
<evidence type="ECO:0000256" key="4">
    <source>
        <dbReference type="ARBA" id="ARBA00023015"/>
    </source>
</evidence>
<keyword evidence="6" id="KW-0539">Nucleus</keyword>
<name>A0ABN7STM9_OIKDI</name>
<evidence type="ECO:0000256" key="2">
    <source>
        <dbReference type="ARBA" id="ARBA00006283"/>
    </source>
</evidence>
<feature type="compositionally biased region" description="Polar residues" evidence="7">
    <location>
        <begin position="1"/>
        <end position="12"/>
    </location>
</feature>
<protein>
    <submittedName>
        <fullName evidence="9">Oidioi.mRNA.OKI2018_I69.chr1.g2025.t1.cds</fullName>
    </submittedName>
</protein>